<dbReference type="NCBIfam" id="TIGR04258">
    <property type="entry name" value="4helix_suffix"/>
    <property type="match status" value="1"/>
</dbReference>
<accession>A0A8J7SKF4</accession>
<organism evidence="1 2">
    <name type="scientific">Persicirhabdus sediminis</name>
    <dbReference type="NCBI Taxonomy" id="454144"/>
    <lineage>
        <taxon>Bacteria</taxon>
        <taxon>Pseudomonadati</taxon>
        <taxon>Verrucomicrobiota</taxon>
        <taxon>Verrucomicrobiia</taxon>
        <taxon>Verrucomicrobiales</taxon>
        <taxon>Verrucomicrobiaceae</taxon>
        <taxon>Persicirhabdus</taxon>
    </lineage>
</organism>
<name>A0A8J7SKF4_9BACT</name>
<protein>
    <submittedName>
        <fullName evidence="1">Uncharacterized protein</fullName>
    </submittedName>
</protein>
<dbReference type="InterPro" id="IPR026354">
    <property type="entry name" value="4helix_suffix_dom"/>
</dbReference>
<gene>
    <name evidence="1" type="ORF">JIN82_11010</name>
</gene>
<proteinExistence type="predicted"/>
<evidence type="ECO:0000313" key="2">
    <source>
        <dbReference type="Proteomes" id="UP000624703"/>
    </source>
</evidence>
<dbReference type="AlphaFoldDB" id="A0A8J7SKF4"/>
<keyword evidence="2" id="KW-1185">Reference proteome</keyword>
<reference evidence="1" key="1">
    <citation type="submission" date="2021-01" db="EMBL/GenBank/DDBJ databases">
        <title>Modified the classification status of verrucomicrobia.</title>
        <authorList>
            <person name="Feng X."/>
        </authorList>
    </citation>
    <scope>NUCLEOTIDE SEQUENCE</scope>
    <source>
        <strain evidence="1">_KCTC 22039</strain>
    </source>
</reference>
<dbReference type="Proteomes" id="UP000624703">
    <property type="component" value="Unassembled WGS sequence"/>
</dbReference>
<sequence>MPKRPADVVANIGVCLTHQANYLLDRKIKKLENDTVTKGGIKEQMYRARSQHRSAR</sequence>
<evidence type="ECO:0000313" key="1">
    <source>
        <dbReference type="EMBL" id="MBK1791681.1"/>
    </source>
</evidence>
<comment type="caution">
    <text evidence="1">The sequence shown here is derived from an EMBL/GenBank/DDBJ whole genome shotgun (WGS) entry which is preliminary data.</text>
</comment>
<dbReference type="EMBL" id="JAENIM010000041">
    <property type="protein sequence ID" value="MBK1791681.1"/>
    <property type="molecule type" value="Genomic_DNA"/>
</dbReference>